<gene>
    <name evidence="1" type="ORF">I350_05597</name>
</gene>
<evidence type="ECO:0000313" key="2">
    <source>
        <dbReference type="Proteomes" id="UP000095149"/>
    </source>
</evidence>
<reference evidence="1 2" key="1">
    <citation type="submission" date="2016-06" db="EMBL/GenBank/DDBJ databases">
        <title>Evolution of pathogenesis and genome organization in the Tremellales.</title>
        <authorList>
            <person name="Cuomo C."/>
            <person name="Litvintseva A."/>
            <person name="Heitman J."/>
            <person name="Chen Y."/>
            <person name="Sun S."/>
            <person name="Springer D."/>
            <person name="Dromer F."/>
            <person name="Young S."/>
            <person name="Zeng Q."/>
            <person name="Chapman S."/>
            <person name="Gujja S."/>
            <person name="Saif S."/>
            <person name="Birren B."/>
        </authorList>
    </citation>
    <scope>NUCLEOTIDE SEQUENCE [LARGE SCALE GENOMIC DNA]</scope>
    <source>
        <strain evidence="1 2">CBS 6273</strain>
    </source>
</reference>
<dbReference type="InterPro" id="IPR036291">
    <property type="entry name" value="NAD(P)-bd_dom_sf"/>
</dbReference>
<evidence type="ECO:0008006" key="3">
    <source>
        <dbReference type="Google" id="ProtNLM"/>
    </source>
</evidence>
<dbReference type="PANTHER" id="PTHR48079">
    <property type="entry name" value="PROTEIN YEEZ"/>
    <property type="match status" value="1"/>
</dbReference>
<name>A0A1E3JVX0_9TREE</name>
<dbReference type="Gene3D" id="3.40.50.720">
    <property type="entry name" value="NAD(P)-binding Rossmann-like Domain"/>
    <property type="match status" value="1"/>
</dbReference>
<dbReference type="PANTHER" id="PTHR48079:SF6">
    <property type="entry name" value="NAD(P)-BINDING DOMAIN-CONTAINING PROTEIN-RELATED"/>
    <property type="match status" value="1"/>
</dbReference>
<protein>
    <recommendedName>
        <fullName evidence="3">NAD-dependent epimerase/dehydratase domain-containing protein</fullName>
    </recommendedName>
</protein>
<dbReference type="Proteomes" id="UP000095149">
    <property type="component" value="Unassembled WGS sequence"/>
</dbReference>
<evidence type="ECO:0000313" key="1">
    <source>
        <dbReference type="EMBL" id="ODO04985.1"/>
    </source>
</evidence>
<dbReference type="EMBL" id="MEKH01000008">
    <property type="protein sequence ID" value="ODO04985.1"/>
    <property type="molecule type" value="Genomic_DNA"/>
</dbReference>
<proteinExistence type="predicted"/>
<sequence length="365" mass="39276">MAGPRVFFTGVTGYIGGTVFQTLLTSSNPPSQITPLIRSPEKASLLTSSPAIASIVPSSTTLTPLIGSLSELDKLRDSSAEADVVVNCADFDDLPGMKAMLEGQKKRFEKTGEKGIFIHTSGTGALYDDARGDYPGKTIYTDLDPSPNPSTHPSISTLDATAPHRDVDWALLDADAEGYVKAYIVYPSGVWGFGQGPVFEEELSNLVSSQTKTITRIALDRGRVGVCGTGANIWNHINITDLGTLYALVYSKSTSSPPSLPHGRQACFFGAAGEYTLLFASQAVGKALKKYGILPDADPEPEQLGEEEVVERFGGWWCGKNTRGVAENSKSIGWTAVDSKQETFLEHIEGLVKWYAKQQGYPVKE</sequence>
<organism evidence="1 2">
    <name type="scientific">Cryptococcus amylolentus CBS 6273</name>
    <dbReference type="NCBI Taxonomy" id="1296118"/>
    <lineage>
        <taxon>Eukaryota</taxon>
        <taxon>Fungi</taxon>
        <taxon>Dikarya</taxon>
        <taxon>Basidiomycota</taxon>
        <taxon>Agaricomycotina</taxon>
        <taxon>Tremellomycetes</taxon>
        <taxon>Tremellales</taxon>
        <taxon>Cryptococcaceae</taxon>
        <taxon>Cryptococcus</taxon>
    </lineage>
</organism>
<comment type="caution">
    <text evidence="1">The sequence shown here is derived from an EMBL/GenBank/DDBJ whole genome shotgun (WGS) entry which is preliminary data.</text>
</comment>
<accession>A0A1E3JVX0</accession>
<dbReference type="GO" id="GO:0004029">
    <property type="term" value="F:aldehyde dehydrogenase (NAD+) activity"/>
    <property type="evidence" value="ECO:0007669"/>
    <property type="project" value="TreeGrafter"/>
</dbReference>
<dbReference type="AlphaFoldDB" id="A0A1E3JVX0"/>
<dbReference type="GO" id="GO:0005737">
    <property type="term" value="C:cytoplasm"/>
    <property type="evidence" value="ECO:0007669"/>
    <property type="project" value="TreeGrafter"/>
</dbReference>
<dbReference type="SUPFAM" id="SSF51735">
    <property type="entry name" value="NAD(P)-binding Rossmann-fold domains"/>
    <property type="match status" value="1"/>
</dbReference>
<dbReference type="InterPro" id="IPR051783">
    <property type="entry name" value="NAD(P)-dependent_oxidoreduct"/>
</dbReference>